<dbReference type="InterPro" id="IPR021799">
    <property type="entry name" value="PIN-like_prokaryotic"/>
</dbReference>
<dbReference type="SUPFAM" id="SSF88723">
    <property type="entry name" value="PIN domain-like"/>
    <property type="match status" value="1"/>
</dbReference>
<dbReference type="InterPro" id="IPR029060">
    <property type="entry name" value="PIN-like_dom_sf"/>
</dbReference>
<dbReference type="AlphaFoldDB" id="A0A372MKE2"/>
<evidence type="ECO:0000313" key="1">
    <source>
        <dbReference type="EMBL" id="RFU96255.1"/>
    </source>
</evidence>
<dbReference type="EMBL" id="QUWK01000001">
    <property type="protein sequence ID" value="RFU96255.1"/>
    <property type="molecule type" value="Genomic_DNA"/>
</dbReference>
<comment type="caution">
    <text evidence="1">The sequence shown here is derived from an EMBL/GenBank/DDBJ whole genome shotgun (WGS) entry which is preliminary data.</text>
</comment>
<keyword evidence="2" id="KW-1185">Reference proteome</keyword>
<dbReference type="RefSeq" id="WP_117329074.1">
    <property type="nucleotide sequence ID" value="NZ_QUWK01000001.1"/>
</dbReference>
<dbReference type="Pfam" id="PF11848">
    <property type="entry name" value="DUF3368"/>
    <property type="match status" value="1"/>
</dbReference>
<organism evidence="1 2">
    <name type="scientific">Sphaerochaeta halotolerans</name>
    <dbReference type="NCBI Taxonomy" id="2293840"/>
    <lineage>
        <taxon>Bacteria</taxon>
        <taxon>Pseudomonadati</taxon>
        <taxon>Spirochaetota</taxon>
        <taxon>Spirochaetia</taxon>
        <taxon>Spirochaetales</taxon>
        <taxon>Sphaerochaetaceae</taxon>
        <taxon>Sphaerochaeta</taxon>
    </lineage>
</organism>
<dbReference type="CDD" id="cd18685">
    <property type="entry name" value="PIN_VapC-like"/>
    <property type="match status" value="1"/>
</dbReference>
<evidence type="ECO:0000313" key="2">
    <source>
        <dbReference type="Proteomes" id="UP000264002"/>
    </source>
</evidence>
<sequence length="162" mass="18734">MPVLISDTNIIIDLEEGHILKELFSLPFSFAVPDILYFEELENSHEYLLDYGLLLQELSIHSLKEVTTIIEKYPKPSRNDCFALMLAKQEQCPLLTGDEDLRSAAREEGVACMGTLWVVEHMVQYDIITKKTAFNAYQEMKNHKRRLPWNDAFNRLEALATQ</sequence>
<name>A0A372MKE2_9SPIR</name>
<reference evidence="2" key="1">
    <citation type="submission" date="2018-08" db="EMBL/GenBank/DDBJ databases">
        <authorList>
            <person name="Grouzdev D.S."/>
            <person name="Krutkina M.S."/>
        </authorList>
    </citation>
    <scope>NUCLEOTIDE SEQUENCE [LARGE SCALE GENOMIC DNA]</scope>
    <source>
        <strain evidence="2">4-11</strain>
    </source>
</reference>
<gene>
    <name evidence="1" type="ORF">DYP60_01430</name>
</gene>
<reference evidence="1 2" key="2">
    <citation type="submission" date="2018-09" db="EMBL/GenBank/DDBJ databases">
        <title>Genome of Sphaerochaeta halotolerans strain 4-11.</title>
        <authorList>
            <person name="Nazina T.N."/>
            <person name="Sokolova D.S."/>
        </authorList>
    </citation>
    <scope>NUCLEOTIDE SEQUENCE [LARGE SCALE GENOMIC DNA]</scope>
    <source>
        <strain evidence="1 2">4-11</strain>
    </source>
</reference>
<accession>A0A372MKE2</accession>
<proteinExistence type="predicted"/>
<protein>
    <submittedName>
        <fullName evidence="1">DUF3368 domain-containing protein</fullName>
    </submittedName>
</protein>
<dbReference type="Proteomes" id="UP000264002">
    <property type="component" value="Unassembled WGS sequence"/>
</dbReference>
<dbReference type="Gene3D" id="3.40.50.1010">
    <property type="entry name" value="5'-nuclease"/>
    <property type="match status" value="1"/>
</dbReference>